<reference evidence="1 2" key="1">
    <citation type="submission" date="2023-10" db="EMBL/GenBank/DDBJ databases">
        <title>Draft genome sequence of Xylaria bambusicola isolate GMP-LS, the root and basal stem rot pathogen of sugarcane in Indonesia.</title>
        <authorList>
            <person name="Selvaraj P."/>
            <person name="Muralishankar V."/>
            <person name="Muruganantham S."/>
            <person name="Sp S."/>
            <person name="Haryani S."/>
            <person name="Lau K.J.X."/>
            <person name="Naqvi N.I."/>
        </authorList>
    </citation>
    <scope>NUCLEOTIDE SEQUENCE [LARGE SCALE GENOMIC DNA]</scope>
    <source>
        <strain evidence="1">GMP-LS</strain>
    </source>
</reference>
<keyword evidence="2" id="KW-1185">Reference proteome</keyword>
<dbReference type="EMBL" id="JAWHQM010000009">
    <property type="protein sequence ID" value="KAK5628702.1"/>
    <property type="molecule type" value="Genomic_DNA"/>
</dbReference>
<sequence length="127" mass="14133">MSTTTFNTPPKLPTELDLKIMGISQHSLDICQANGSVVSGGNKSIGNDVLQALEVARDNPEAAGHGAIRDLLESTLASIWNKILADKSRYVMSRDEFAIFNFFQDRFRNNPIAMTARKRYWDNLSVS</sequence>
<evidence type="ECO:0000313" key="1">
    <source>
        <dbReference type="EMBL" id="KAK5628702.1"/>
    </source>
</evidence>
<name>A0AAN7Z4D1_9PEZI</name>
<organism evidence="1 2">
    <name type="scientific">Xylaria bambusicola</name>
    <dbReference type="NCBI Taxonomy" id="326684"/>
    <lineage>
        <taxon>Eukaryota</taxon>
        <taxon>Fungi</taxon>
        <taxon>Dikarya</taxon>
        <taxon>Ascomycota</taxon>
        <taxon>Pezizomycotina</taxon>
        <taxon>Sordariomycetes</taxon>
        <taxon>Xylariomycetidae</taxon>
        <taxon>Xylariales</taxon>
        <taxon>Xylariaceae</taxon>
        <taxon>Xylaria</taxon>
    </lineage>
</organism>
<comment type="caution">
    <text evidence="1">The sequence shown here is derived from an EMBL/GenBank/DDBJ whole genome shotgun (WGS) entry which is preliminary data.</text>
</comment>
<evidence type="ECO:0000313" key="2">
    <source>
        <dbReference type="Proteomes" id="UP001305414"/>
    </source>
</evidence>
<dbReference type="AlphaFoldDB" id="A0AAN7Z4D1"/>
<protein>
    <submittedName>
        <fullName evidence="1">Uncharacterized protein</fullName>
    </submittedName>
</protein>
<proteinExistence type="predicted"/>
<gene>
    <name evidence="1" type="ORF">RRF57_004417</name>
</gene>
<dbReference type="Proteomes" id="UP001305414">
    <property type="component" value="Unassembled WGS sequence"/>
</dbReference>
<accession>A0AAN7Z4D1</accession>